<feature type="compositionally biased region" description="Low complexity" evidence="1">
    <location>
        <begin position="55"/>
        <end position="64"/>
    </location>
</feature>
<protein>
    <recommendedName>
        <fullName evidence="4">PucR family transcriptional regulator</fullName>
    </recommendedName>
</protein>
<dbReference type="Proteomes" id="UP001577267">
    <property type="component" value="Unassembled WGS sequence"/>
</dbReference>
<feature type="region of interest" description="Disordered" evidence="1">
    <location>
        <begin position="52"/>
        <end position="78"/>
    </location>
</feature>
<keyword evidence="3" id="KW-1185">Reference proteome</keyword>
<proteinExistence type="predicted"/>
<evidence type="ECO:0000313" key="3">
    <source>
        <dbReference type="Proteomes" id="UP001577267"/>
    </source>
</evidence>
<gene>
    <name evidence="2" type="ORF">ACE11A_13600</name>
</gene>
<dbReference type="RefSeq" id="WP_375063304.1">
    <property type="nucleotide sequence ID" value="NZ_JBHGBT010000011.1"/>
</dbReference>
<evidence type="ECO:0008006" key="4">
    <source>
        <dbReference type="Google" id="ProtNLM"/>
    </source>
</evidence>
<comment type="caution">
    <text evidence="2">The sequence shown here is derived from an EMBL/GenBank/DDBJ whole genome shotgun (WGS) entry which is preliminary data.</text>
</comment>
<reference evidence="2 3" key="1">
    <citation type="submission" date="2024-09" db="EMBL/GenBank/DDBJ databases">
        <title>Draft genome sequence of multifaceted antimicrobials producing Streptomyces sp. strain FH1.</title>
        <authorList>
            <person name="Hassan F."/>
            <person name="Ali H."/>
            <person name="Hassan N."/>
            <person name="Nawaz A."/>
        </authorList>
    </citation>
    <scope>NUCLEOTIDE SEQUENCE [LARGE SCALE GENOMIC DNA]</scope>
    <source>
        <strain evidence="2 3">FH1</strain>
    </source>
</reference>
<organism evidence="2 3">
    <name type="scientific">Streptomyces carpaticus</name>
    <dbReference type="NCBI Taxonomy" id="285558"/>
    <lineage>
        <taxon>Bacteria</taxon>
        <taxon>Bacillati</taxon>
        <taxon>Actinomycetota</taxon>
        <taxon>Actinomycetes</taxon>
        <taxon>Kitasatosporales</taxon>
        <taxon>Streptomycetaceae</taxon>
        <taxon>Streptomyces</taxon>
    </lineage>
</organism>
<evidence type="ECO:0000256" key="1">
    <source>
        <dbReference type="SAM" id="MobiDB-lite"/>
    </source>
</evidence>
<sequence>MAEALPAALAADSGGDGVARAVRETATGVLRRALHTLLTDEDTHDTVRAALRPHAGGAPEGPEAVPVPAPWIPPGAPL</sequence>
<accession>A0ABV4ZMP1</accession>
<name>A0ABV4ZMP1_9ACTN</name>
<dbReference type="EMBL" id="JBHGBT010000011">
    <property type="protein sequence ID" value="MFB4195388.1"/>
    <property type="molecule type" value="Genomic_DNA"/>
</dbReference>
<feature type="compositionally biased region" description="Pro residues" evidence="1">
    <location>
        <begin position="65"/>
        <end position="78"/>
    </location>
</feature>
<evidence type="ECO:0000313" key="2">
    <source>
        <dbReference type="EMBL" id="MFB4195388.1"/>
    </source>
</evidence>